<evidence type="ECO:0000256" key="1">
    <source>
        <dbReference type="ARBA" id="ARBA00004123"/>
    </source>
</evidence>
<comment type="similarity">
    <text evidence="2 8">Belongs to the snRNP core protein family.</text>
</comment>
<comment type="function">
    <text evidence="8">Plays a role in pre-mRNA splicing as a core component of the spliceosomal U1, U2, U4 and U5 small nuclear ribonucleoproteins (snRNPs), the building blocks of the spliceosome. Component of both the pre-catalytic spliceosome B complex and activated spliceosome C complexes. As a component of the minor spliceosome, involved in the splicing of U12-type introns in pre-mRNAs.</text>
</comment>
<evidence type="ECO:0000256" key="3">
    <source>
        <dbReference type="ARBA" id="ARBA00022490"/>
    </source>
</evidence>
<dbReference type="GO" id="GO:0005829">
    <property type="term" value="C:cytosol"/>
    <property type="evidence" value="ECO:0007669"/>
    <property type="project" value="UniProtKB-SubCell"/>
</dbReference>
<dbReference type="GO" id="GO:0008380">
    <property type="term" value="P:RNA splicing"/>
    <property type="evidence" value="ECO:0007669"/>
    <property type="project" value="UniProtKB-KW"/>
</dbReference>
<keyword evidence="3 8" id="KW-0963">Cytoplasm</keyword>
<dbReference type="GO" id="GO:0006397">
    <property type="term" value="P:mRNA processing"/>
    <property type="evidence" value="ECO:0007669"/>
    <property type="project" value="UniProtKB-KW"/>
</dbReference>
<comment type="caution">
    <text evidence="9">The sequence shown here is derived from an EMBL/GenBank/DDBJ whole genome shotgun (WGS) entry which is preliminary data.</text>
</comment>
<evidence type="ECO:0000256" key="5">
    <source>
        <dbReference type="ARBA" id="ARBA00023187"/>
    </source>
</evidence>
<dbReference type="EMBL" id="CYRY02035384">
    <property type="protein sequence ID" value="VCX15598.1"/>
    <property type="molecule type" value="Genomic_DNA"/>
</dbReference>
<dbReference type="Gene3D" id="2.30.30.100">
    <property type="match status" value="1"/>
</dbReference>
<keyword evidence="7 8" id="KW-0687">Ribonucleoprotein</keyword>
<evidence type="ECO:0000256" key="4">
    <source>
        <dbReference type="ARBA" id="ARBA00022664"/>
    </source>
</evidence>
<gene>
    <name evidence="8" type="primary">SNRPD2</name>
    <name evidence="9" type="ORF">BN2614_LOCUS1</name>
</gene>
<keyword evidence="5 8" id="KW-0508">mRNA splicing</keyword>
<dbReference type="PANTHER" id="PTHR12777">
    <property type="entry name" value="SMALL NUCLEAR RIBONUCLEOPROTEIN SM D2"/>
    <property type="match status" value="1"/>
</dbReference>
<sequence length="94" mass="10814">MKATERHCSMVVENVREMWTKVLKSITGKKKSKPVSKDHISKMFLHRDWVIMVLSTHSLLASRGPFLTIRIPPLILQRPVLCNGNNKVLCFSKK</sequence>
<dbReference type="Proteomes" id="UP000269945">
    <property type="component" value="Unassembled WGS sequence"/>
</dbReference>
<evidence type="ECO:0000256" key="8">
    <source>
        <dbReference type="RuleBase" id="RU365051"/>
    </source>
</evidence>
<dbReference type="GO" id="GO:0030532">
    <property type="term" value="C:small nuclear ribonucleoprotein complex"/>
    <property type="evidence" value="ECO:0007669"/>
    <property type="project" value="InterPro"/>
</dbReference>
<keyword evidence="6 8" id="KW-0539">Nucleus</keyword>
<accession>A0A9X9M0Z8</accession>
<evidence type="ECO:0000256" key="2">
    <source>
        <dbReference type="ARBA" id="ARBA00008146"/>
    </source>
</evidence>
<reference evidence="9 10" key="1">
    <citation type="submission" date="2018-10" db="EMBL/GenBank/DDBJ databases">
        <authorList>
            <person name="Ekblom R."/>
            <person name="Jareborg N."/>
        </authorList>
    </citation>
    <scope>NUCLEOTIDE SEQUENCE [LARGE SCALE GENOMIC DNA]</scope>
    <source>
        <tissue evidence="9">Muscle</tissue>
    </source>
</reference>
<comment type="subcellular location">
    <subcellularLocation>
        <location evidence="8">Cytoplasm</location>
        <location evidence="8">Cytosol</location>
    </subcellularLocation>
    <subcellularLocation>
        <location evidence="1 8">Nucleus</location>
    </subcellularLocation>
    <text evidence="8">SMN-mediated assembly into core snRNPs occurs in the cytosol before SMN-mediated transport to the nucleus to be included in spliceosomes.</text>
</comment>
<keyword evidence="10" id="KW-1185">Reference proteome</keyword>
<name>A0A9X9M0Z8_GULGU</name>
<evidence type="ECO:0000313" key="10">
    <source>
        <dbReference type="Proteomes" id="UP000269945"/>
    </source>
</evidence>
<organism evidence="9 10">
    <name type="scientific">Gulo gulo</name>
    <name type="common">Wolverine</name>
    <name type="synonym">Gluton</name>
    <dbReference type="NCBI Taxonomy" id="48420"/>
    <lineage>
        <taxon>Eukaryota</taxon>
        <taxon>Metazoa</taxon>
        <taxon>Chordata</taxon>
        <taxon>Craniata</taxon>
        <taxon>Vertebrata</taxon>
        <taxon>Euteleostomi</taxon>
        <taxon>Mammalia</taxon>
        <taxon>Eutheria</taxon>
        <taxon>Laurasiatheria</taxon>
        <taxon>Carnivora</taxon>
        <taxon>Caniformia</taxon>
        <taxon>Musteloidea</taxon>
        <taxon>Mustelidae</taxon>
        <taxon>Guloninae</taxon>
        <taxon>Gulo</taxon>
    </lineage>
</organism>
<keyword evidence="4 8" id="KW-0507">mRNA processing</keyword>
<evidence type="ECO:0000313" key="9">
    <source>
        <dbReference type="EMBL" id="VCX15598.1"/>
    </source>
</evidence>
<evidence type="ECO:0000256" key="7">
    <source>
        <dbReference type="ARBA" id="ARBA00023274"/>
    </source>
</evidence>
<dbReference type="InterPro" id="IPR027248">
    <property type="entry name" value="Sm_D2"/>
</dbReference>
<evidence type="ECO:0000256" key="6">
    <source>
        <dbReference type="ARBA" id="ARBA00023242"/>
    </source>
</evidence>
<dbReference type="AlphaFoldDB" id="A0A9X9M0Z8"/>
<protein>
    <recommendedName>
        <fullName evidence="8">Small nuclear ribonucleoprotein Sm D2</fullName>
        <shortName evidence="8">Sm-D2</shortName>
    </recommendedName>
    <alternativeName>
        <fullName evidence="8">snRNP core protein D2</fullName>
    </alternativeName>
</protein>
<proteinExistence type="inferred from homology"/>